<protein>
    <submittedName>
        <fullName evidence="1">Uncharacterized protein</fullName>
    </submittedName>
</protein>
<evidence type="ECO:0000313" key="1">
    <source>
        <dbReference type="EMBL" id="KAE8719349.1"/>
    </source>
</evidence>
<dbReference type="PANTHER" id="PTHR33699:SF2">
    <property type="entry name" value="PATHOGENIC TYPE III EFFECTOR AVIRULENCE FACTOR AVR AVRRPT-CLEAVAGE: CLEAVAGE SITE PROTEIN-RELATED"/>
    <property type="match status" value="1"/>
</dbReference>
<reference evidence="1" key="1">
    <citation type="submission" date="2019-09" db="EMBL/GenBank/DDBJ databases">
        <title>Draft genome information of white flower Hibiscus syriacus.</title>
        <authorList>
            <person name="Kim Y.-M."/>
        </authorList>
    </citation>
    <scope>NUCLEOTIDE SEQUENCE [LARGE SCALE GENOMIC DNA]</scope>
    <source>
        <strain evidence="1">YM2019G1</strain>
    </source>
</reference>
<comment type="caution">
    <text evidence="1">The sequence shown here is derived from an EMBL/GenBank/DDBJ whole genome shotgun (WGS) entry which is preliminary data.</text>
</comment>
<dbReference type="EMBL" id="VEPZ02000791">
    <property type="protein sequence ID" value="KAE8719349.1"/>
    <property type="molecule type" value="Genomic_DNA"/>
</dbReference>
<sequence>MSSIDINNGSSLGLAREWVKRAANFGIVVANLRPIQETYTVLKTISGVKMLPAWTCLKLKPLMGWTPKESKKNKLVPGYYRRNHVSAFGSWDWNNDLPFTQCFESARQTGLLRYNYPEDRDLYVAGDLYEIDVVTPAMIVFPRKRKKKYNSRLKLKKTKRKAGRPVT</sequence>
<dbReference type="Proteomes" id="UP000436088">
    <property type="component" value="Unassembled WGS sequence"/>
</dbReference>
<accession>A0A6A3BWN5</accession>
<proteinExistence type="predicted"/>
<keyword evidence="2" id="KW-1185">Reference proteome</keyword>
<dbReference type="AlphaFoldDB" id="A0A6A3BWN5"/>
<name>A0A6A3BWN5_HIBSY</name>
<gene>
    <name evidence="1" type="ORF">F3Y22_tig00109971pilonHSYRG00037</name>
</gene>
<evidence type="ECO:0000313" key="2">
    <source>
        <dbReference type="Proteomes" id="UP000436088"/>
    </source>
</evidence>
<dbReference type="PANTHER" id="PTHR33699">
    <property type="entry name" value="EXPRESSED PROTEIN"/>
    <property type="match status" value="1"/>
</dbReference>
<organism evidence="1 2">
    <name type="scientific">Hibiscus syriacus</name>
    <name type="common">Rose of Sharon</name>
    <dbReference type="NCBI Taxonomy" id="106335"/>
    <lineage>
        <taxon>Eukaryota</taxon>
        <taxon>Viridiplantae</taxon>
        <taxon>Streptophyta</taxon>
        <taxon>Embryophyta</taxon>
        <taxon>Tracheophyta</taxon>
        <taxon>Spermatophyta</taxon>
        <taxon>Magnoliopsida</taxon>
        <taxon>eudicotyledons</taxon>
        <taxon>Gunneridae</taxon>
        <taxon>Pentapetalae</taxon>
        <taxon>rosids</taxon>
        <taxon>malvids</taxon>
        <taxon>Malvales</taxon>
        <taxon>Malvaceae</taxon>
        <taxon>Malvoideae</taxon>
        <taxon>Hibiscus</taxon>
    </lineage>
</organism>